<dbReference type="InterPro" id="IPR016753">
    <property type="entry name" value="PBSX_Firmicutes"/>
</dbReference>
<gene>
    <name evidence="5" type="ORF">BMBtpLA2_56</name>
</gene>
<comment type="similarity">
    <text evidence="1">Belongs to the phage portal family. PBSX subfamily.</text>
</comment>
<dbReference type="NCBIfam" id="TIGR01540">
    <property type="entry name" value="portal_PBSX"/>
    <property type="match status" value="1"/>
</dbReference>
<dbReference type="EMBL" id="KX190833">
    <property type="protein sequence ID" value="ANT40016.1"/>
    <property type="molecule type" value="Genomic_DNA"/>
</dbReference>
<protein>
    <submittedName>
        <fullName evidence="5">Portal protein</fullName>
    </submittedName>
</protein>
<keyword evidence="4" id="KW-0231">Viral genome packaging</keyword>
<dbReference type="Proteomes" id="UP000221937">
    <property type="component" value="Segment"/>
</dbReference>
<keyword evidence="3" id="KW-1171">Viral genome ejection through host cell envelope</keyword>
<dbReference type="PIRSF" id="PIRSF019260">
    <property type="entry name" value="PBSX_XkdE_prd"/>
    <property type="match status" value="1"/>
</dbReference>
<organism evidence="5 6">
    <name type="scientific">Bacillus phage vB_BtS_BMBtp14</name>
    <dbReference type="NCBI Taxonomy" id="1868826"/>
    <lineage>
        <taxon>Viruses</taxon>
        <taxon>Duplodnaviria</taxon>
        <taxon>Heunggongvirae</taxon>
        <taxon>Uroviricota</taxon>
        <taxon>Caudoviricetes</taxon>
        <taxon>Skryabinvirinae</taxon>
        <taxon>Bembunaquatrovirus</taxon>
        <taxon>Bembunaquatrovirus BMBtp14</taxon>
    </lineage>
</organism>
<evidence type="ECO:0000313" key="5">
    <source>
        <dbReference type="EMBL" id="ANT40016.1"/>
    </source>
</evidence>
<evidence type="ECO:0000256" key="1">
    <source>
        <dbReference type="ARBA" id="ARBA00006799"/>
    </source>
</evidence>
<keyword evidence="2" id="KW-0118">Viral capsid assembly</keyword>
<evidence type="ECO:0000256" key="2">
    <source>
        <dbReference type="ARBA" id="ARBA00022950"/>
    </source>
</evidence>
<evidence type="ECO:0000256" key="3">
    <source>
        <dbReference type="ARBA" id="ARBA00023009"/>
    </source>
</evidence>
<keyword evidence="3" id="KW-1162">Viral penetration into host cytoplasm</keyword>
<keyword evidence="6" id="KW-1185">Reference proteome</keyword>
<keyword evidence="3" id="KW-1160">Virus entry into host cell</keyword>
<name>A0A1B1P7C8_9CAUD</name>
<dbReference type="InterPro" id="IPR006430">
    <property type="entry name" value="Phage_portal_PBSX"/>
</dbReference>
<evidence type="ECO:0000313" key="6">
    <source>
        <dbReference type="Proteomes" id="UP000221937"/>
    </source>
</evidence>
<evidence type="ECO:0000256" key="4">
    <source>
        <dbReference type="ARBA" id="ARBA00023219"/>
    </source>
</evidence>
<proteinExistence type="inferred from homology"/>
<keyword evidence="2" id="KW-1188">Viral release from host cell</keyword>
<reference evidence="5 6" key="1">
    <citation type="submission" date="2016-05" db="EMBL/GenBank/DDBJ databases">
        <title>Undiscovered low abundance phages are ubiquitous in bacterial genomes.</title>
        <authorList>
            <person name="Dong Z."/>
            <person name="Liu H."/>
            <person name="Zheng J."/>
            <person name="Peng D."/>
        </authorList>
    </citation>
    <scope>NUCLEOTIDE SEQUENCE [LARGE SCALE GENOMIC DNA]</scope>
</reference>
<dbReference type="Pfam" id="PF04860">
    <property type="entry name" value="Phage_portal"/>
    <property type="match status" value="1"/>
</dbReference>
<accession>A0A1B1P7C8</accession>
<sequence>MSQVRAKVVKVEGTSSTTKQIYDDAFSGMYDTDGIIPPPHNIKELKNIAEYSSILQQCVEAMTTNIAGFGLLPEYSFDYRAAKTEIQKKADVEWEKLRFFLKYLSFDETPETILSWSLSDMEKTGTGYMEILRNGAGEPCSIIYMECEDVRVTKYTDPVNVTFVVMRENKPVKLKVPKKFRRFVQLKNGNKTFFKEFGDPRFMNSQTGEFTANHNGEDEATEVLQLKIGPTPYGKPRYLGHLVSLFGARKAEELNYYYFKQGRHVPAAIVVENGQLTDDSYNAVQEYMKDVQGVENSHQFLLLEAEGLDQEKMRGEEDITPVKVQIKSLAEMLQQDALFLEYDSKTRDKLRSAFRLPPLYTGESQDYNKSTAQTAKQVTEEQVFGPQRNIVGGKLTTLFCQALEIHYVSIILKGPNTSDPIEKAKALVPLINNGSLTPNDPRDLVGEILGKELEPLNYEGADEKPFQLIAGINKVPNPITVEPAPTTITKSIDPTVVDLLKGVRDALEDVRDKWSQ</sequence>
<dbReference type="InterPro" id="IPR006944">
    <property type="entry name" value="Phage/GTA_portal"/>
</dbReference>